<dbReference type="InterPro" id="IPR049053">
    <property type="entry name" value="AFCA-like_C"/>
</dbReference>
<dbReference type="Pfam" id="PF21307">
    <property type="entry name" value="Glyco_hydro_95_C"/>
    <property type="match status" value="1"/>
</dbReference>
<dbReference type="GO" id="GO:0016787">
    <property type="term" value="F:hydrolase activity"/>
    <property type="evidence" value="ECO:0007669"/>
    <property type="project" value="UniProtKB-KW"/>
</dbReference>
<gene>
    <name evidence="5" type="ORF">E0I61_06525</name>
</gene>
<dbReference type="Pfam" id="PF22124">
    <property type="entry name" value="Glyco_hydro_95_cat"/>
    <property type="match status" value="1"/>
</dbReference>
<dbReference type="PANTHER" id="PTHR31084:SF0">
    <property type="entry name" value="ALPHA-L-FUCOSIDASE 2"/>
    <property type="match status" value="1"/>
</dbReference>
<proteinExistence type="predicted"/>
<dbReference type="PIRSF" id="PIRSF007663">
    <property type="entry name" value="UCP007663"/>
    <property type="match status" value="1"/>
</dbReference>
<evidence type="ECO:0000259" key="4">
    <source>
        <dbReference type="Pfam" id="PF22124"/>
    </source>
</evidence>
<dbReference type="InterPro" id="IPR008928">
    <property type="entry name" value="6-hairpin_glycosidase_sf"/>
</dbReference>
<comment type="caution">
    <text evidence="5">The sequence shown here is derived from an EMBL/GenBank/DDBJ whole genome shotgun (WGS) entry which is preliminary data.</text>
</comment>
<feature type="domain" description="Alpha fucosidase A-like C-terminal" evidence="3">
    <location>
        <begin position="722"/>
        <end position="816"/>
    </location>
</feature>
<evidence type="ECO:0000313" key="6">
    <source>
        <dbReference type="Proteomes" id="UP000294685"/>
    </source>
</evidence>
<dbReference type="SUPFAM" id="SSF48208">
    <property type="entry name" value="Six-hairpin glycosidases"/>
    <property type="match status" value="1"/>
</dbReference>
<dbReference type="Pfam" id="PF14498">
    <property type="entry name" value="Glyco_hyd_65N_2"/>
    <property type="match status" value="1"/>
</dbReference>
<dbReference type="InterPro" id="IPR027414">
    <property type="entry name" value="GH95_N_dom"/>
</dbReference>
<name>A0ABY2DTR8_9FLAO</name>
<dbReference type="EMBL" id="SMLH01000002">
    <property type="protein sequence ID" value="TDE30637.1"/>
    <property type="molecule type" value="Genomic_DNA"/>
</dbReference>
<evidence type="ECO:0000259" key="2">
    <source>
        <dbReference type="Pfam" id="PF14498"/>
    </source>
</evidence>
<reference evidence="5 6" key="1">
    <citation type="submission" date="2019-03" db="EMBL/GenBank/DDBJ databases">
        <title>Novel species of Flavobacterium.</title>
        <authorList>
            <person name="Liu Q."/>
            <person name="Xin Y.-H."/>
        </authorList>
    </citation>
    <scope>NUCLEOTIDE SEQUENCE [LARGE SCALE GENOMIC DNA]</scope>
    <source>
        <strain evidence="5 6">LB2P22</strain>
    </source>
</reference>
<evidence type="ECO:0000259" key="3">
    <source>
        <dbReference type="Pfam" id="PF21307"/>
    </source>
</evidence>
<evidence type="ECO:0000313" key="5">
    <source>
        <dbReference type="EMBL" id="TDE30637.1"/>
    </source>
</evidence>
<keyword evidence="1" id="KW-0732">Signal</keyword>
<protein>
    <submittedName>
        <fullName evidence="5">Glycoside hydrolase family 95 protein</fullName>
    </submittedName>
</protein>
<accession>A0ABY2DTR8</accession>
<dbReference type="RefSeq" id="WP_132070214.1">
    <property type="nucleotide sequence ID" value="NZ_SMLH01000002.1"/>
</dbReference>
<dbReference type="InterPro" id="IPR016518">
    <property type="entry name" value="Alpha-L-fucosidase"/>
</dbReference>
<sequence>MLTKNKVLLFVSFFASASCLFAQSDQEIKFDAPATHFTQSIPLGNGRLGAMVYGNPTKERIVLNENSMWSGGVENPNRDDASQHLPKIQRLLKEGKNKEAQELLQSYFVSAGKGSGYGNGAQVKFGCYQIFGDLLINWKDSVRAVSDYKRTLHLDKALAVTEWKKGGITFKEEVLTSAPQNTIIIRLSANKAKSLNFKVLLNRKENTKFSSNRNTITMTGQLPGGDGDLGIRFAGYTKVIAVDGKVMAQNNGLTIEGATECILIFSAATDLNWPTVEKRGTDPLPVVQKAVNAASKILWTVLKNKHIADFQSYYNRCKIQLTAKQNATVANLSTAERLVRFAKGESDVTLPTLYFNFGRYLLISSSRPGGLPANLQGLWAEEYQTPWNGDYHLNINLQMNYWPAEATNLADCHKPLVQFTEQLVKPGEKTAQAYYNTKGWVAHVIANPWKFTAPGEGAEWGSTLSGGAWLCEHLWQHYLYNPNQEVLKQIYPVLKGASEFYKGILIEDPKTKWLVTAPSNSPENSYKTEDGFVGQTTMGPTMDMQIGRELFTNTIVAAKLLGLDADFAATLEQLKSRLAPNQISTKTGGVQEWIKDYDETEPTHRHVSQLYGLYPYDEINIIETPLMVDAARKTLLRRGDGGTGWSRAWKINFWARLADGDHAWKVLKGLLAPAFEIKDGVYKMKGSGSYPNLFCAHPPFQIDGNFGATAAVAEMLLQSNGNNSVIRFLPALPTNTDWSEGNVKGIRARNGFELNFDWDNHKLTKAEIISKTGTECYVNLPEGMNVYDANDKKVNVKSAGIDIVMFPTQKGIKYEIK</sequence>
<dbReference type="PANTHER" id="PTHR31084">
    <property type="entry name" value="ALPHA-L-FUCOSIDASE 2"/>
    <property type="match status" value="1"/>
</dbReference>
<feature type="chain" id="PRO_5045621028" evidence="1">
    <location>
        <begin position="18"/>
        <end position="817"/>
    </location>
</feature>
<evidence type="ECO:0000256" key="1">
    <source>
        <dbReference type="SAM" id="SignalP"/>
    </source>
</evidence>
<dbReference type="PROSITE" id="PS51257">
    <property type="entry name" value="PROKAR_LIPOPROTEIN"/>
    <property type="match status" value="1"/>
</dbReference>
<organism evidence="5 6">
    <name type="scientific">Flavobacterium ranwuense</name>
    <dbReference type="NCBI Taxonomy" id="2541725"/>
    <lineage>
        <taxon>Bacteria</taxon>
        <taxon>Pseudomonadati</taxon>
        <taxon>Bacteroidota</taxon>
        <taxon>Flavobacteriia</taxon>
        <taxon>Flavobacteriales</taxon>
        <taxon>Flavobacteriaceae</taxon>
        <taxon>Flavobacterium</taxon>
    </lineage>
</organism>
<keyword evidence="6" id="KW-1185">Reference proteome</keyword>
<dbReference type="Proteomes" id="UP000294685">
    <property type="component" value="Unassembled WGS sequence"/>
</dbReference>
<feature type="domain" description="Glycosyl hydrolase family 95 catalytic" evidence="4">
    <location>
        <begin position="300"/>
        <end position="716"/>
    </location>
</feature>
<dbReference type="Gene3D" id="1.50.10.10">
    <property type="match status" value="1"/>
</dbReference>
<dbReference type="InterPro" id="IPR012341">
    <property type="entry name" value="6hp_glycosidase-like_sf"/>
</dbReference>
<feature type="domain" description="Glycosyl hydrolase family 95 N-terminal" evidence="2">
    <location>
        <begin position="28"/>
        <end position="270"/>
    </location>
</feature>
<dbReference type="InterPro" id="IPR054363">
    <property type="entry name" value="GH95_cat"/>
</dbReference>
<feature type="signal peptide" evidence="1">
    <location>
        <begin position="1"/>
        <end position="17"/>
    </location>
</feature>
<keyword evidence="5" id="KW-0378">Hydrolase</keyword>